<keyword evidence="9 14" id="KW-1133">Transmembrane helix</keyword>
<dbReference type="InterPro" id="IPR004299">
    <property type="entry name" value="MBOAT_fam"/>
</dbReference>
<feature type="transmembrane region" description="Helical" evidence="14">
    <location>
        <begin position="354"/>
        <end position="373"/>
    </location>
</feature>
<dbReference type="Pfam" id="PF03062">
    <property type="entry name" value="MBOAT"/>
    <property type="match status" value="1"/>
</dbReference>
<feature type="transmembrane region" description="Helical" evidence="14">
    <location>
        <begin position="449"/>
        <end position="473"/>
    </location>
</feature>
<evidence type="ECO:0000256" key="8">
    <source>
        <dbReference type="ARBA" id="ARBA00022841"/>
    </source>
</evidence>
<keyword evidence="11 13" id="KW-0012">Acyltransferase</keyword>
<evidence type="ECO:0000256" key="5">
    <source>
        <dbReference type="ARBA" id="ARBA00022475"/>
    </source>
</evidence>
<dbReference type="GO" id="GO:0042121">
    <property type="term" value="P:alginic acid biosynthetic process"/>
    <property type="evidence" value="ECO:0007669"/>
    <property type="project" value="UniProtKB-KW"/>
</dbReference>
<reference evidence="15 16" key="1">
    <citation type="submission" date="2020-04" db="EMBL/GenBank/DDBJ databases">
        <title>Rhizobium bacterial biofertilizers improve the content of phenolic compounds of Lactuca sativa L. under non-saline and saline-stress conditions.</title>
        <authorList>
            <person name="Ayuso-Calles M."/>
            <person name="Garcia-Estevez I."/>
            <person name="Jimenez-Gomez A."/>
            <person name="Flores-Felix J.D."/>
            <person name="Escribano-Bailon M."/>
            <person name="Rivas R."/>
        </authorList>
    </citation>
    <scope>NUCLEOTIDE SEQUENCE [LARGE SCALE GENOMIC DNA]</scope>
    <source>
        <strain evidence="15 16">GPTR02</strain>
    </source>
</reference>
<dbReference type="EMBL" id="JABEQY010000012">
    <property type="protein sequence ID" value="NNH64789.1"/>
    <property type="molecule type" value="Genomic_DNA"/>
</dbReference>
<feature type="transmembrane region" description="Helical" evidence="14">
    <location>
        <begin position="309"/>
        <end position="334"/>
    </location>
</feature>
<keyword evidence="5 13" id="KW-1003">Cell membrane</keyword>
<dbReference type="PANTHER" id="PTHR13285:SF23">
    <property type="entry name" value="TEICHOIC ACID D-ALANYLTRANSFERASE"/>
    <property type="match status" value="1"/>
</dbReference>
<feature type="transmembrane region" description="Helical" evidence="14">
    <location>
        <begin position="405"/>
        <end position="428"/>
    </location>
</feature>
<comment type="pathway">
    <text evidence="2">Glycan biosynthesis; alginate biosynthesis.</text>
</comment>
<evidence type="ECO:0000256" key="2">
    <source>
        <dbReference type="ARBA" id="ARBA00005182"/>
    </source>
</evidence>
<evidence type="ECO:0000256" key="10">
    <source>
        <dbReference type="ARBA" id="ARBA00023136"/>
    </source>
</evidence>
<evidence type="ECO:0000256" key="1">
    <source>
        <dbReference type="ARBA" id="ARBA00004651"/>
    </source>
</evidence>
<dbReference type="GO" id="GO:0005886">
    <property type="term" value="C:plasma membrane"/>
    <property type="evidence" value="ECO:0007669"/>
    <property type="project" value="UniProtKB-SubCell"/>
</dbReference>
<feature type="transmembrane region" description="Helical" evidence="14">
    <location>
        <begin position="380"/>
        <end position="399"/>
    </location>
</feature>
<comment type="subcellular location">
    <subcellularLocation>
        <location evidence="1">Cell membrane</location>
        <topology evidence="1">Multi-pass membrane protein</topology>
    </subcellularLocation>
</comment>
<dbReference type="RefSeq" id="WP_170281111.1">
    <property type="nucleotide sequence ID" value="NZ_JABEQY010000012.1"/>
</dbReference>
<dbReference type="PIRSF" id="PIRSF016636">
    <property type="entry name" value="AlgI_DltB"/>
    <property type="match status" value="1"/>
</dbReference>
<feature type="transmembrane region" description="Helical" evidence="14">
    <location>
        <begin position="116"/>
        <end position="137"/>
    </location>
</feature>
<evidence type="ECO:0000256" key="12">
    <source>
        <dbReference type="ARBA" id="ARBA00031030"/>
    </source>
</evidence>
<accession>A0A7Y2W620</accession>
<feature type="transmembrane region" description="Helical" evidence="14">
    <location>
        <begin position="12"/>
        <end position="38"/>
    </location>
</feature>
<dbReference type="PIRSF" id="PIRSF500217">
    <property type="entry name" value="AlgI"/>
    <property type="match status" value="1"/>
</dbReference>
<evidence type="ECO:0000256" key="14">
    <source>
        <dbReference type="SAM" id="Phobius"/>
    </source>
</evidence>
<evidence type="ECO:0000256" key="9">
    <source>
        <dbReference type="ARBA" id="ARBA00022989"/>
    </source>
</evidence>
<keyword evidence="7 14" id="KW-0812">Transmembrane</keyword>
<dbReference type="InterPro" id="IPR051085">
    <property type="entry name" value="MB_O-acyltransferase"/>
</dbReference>
<name>A0A7Y2W620_9HYPH</name>
<evidence type="ECO:0000256" key="6">
    <source>
        <dbReference type="ARBA" id="ARBA00022679"/>
    </source>
</evidence>
<dbReference type="GO" id="GO:0016746">
    <property type="term" value="F:acyltransferase activity"/>
    <property type="evidence" value="ECO:0007669"/>
    <property type="project" value="UniProtKB-KW"/>
</dbReference>
<gene>
    <name evidence="15" type="ORF">HLI17_16080</name>
</gene>
<dbReference type="InterPro" id="IPR024194">
    <property type="entry name" value="Ac/AlaTfrase_AlgI/DltB"/>
</dbReference>
<evidence type="ECO:0000256" key="7">
    <source>
        <dbReference type="ARBA" id="ARBA00022692"/>
    </source>
</evidence>
<dbReference type="PANTHER" id="PTHR13285">
    <property type="entry name" value="ACYLTRANSFERASE"/>
    <property type="match status" value="1"/>
</dbReference>
<organism evidence="15 16">
    <name type="scientific">Rhizobium laguerreae</name>
    <dbReference type="NCBI Taxonomy" id="1076926"/>
    <lineage>
        <taxon>Bacteria</taxon>
        <taxon>Pseudomonadati</taxon>
        <taxon>Pseudomonadota</taxon>
        <taxon>Alphaproteobacteria</taxon>
        <taxon>Hyphomicrobiales</taxon>
        <taxon>Rhizobiaceae</taxon>
        <taxon>Rhizobium/Agrobacterium group</taxon>
        <taxon>Rhizobium</taxon>
    </lineage>
</organism>
<evidence type="ECO:0000313" key="15">
    <source>
        <dbReference type="EMBL" id="NNH64789.1"/>
    </source>
</evidence>
<dbReference type="InterPro" id="IPR028362">
    <property type="entry name" value="AlgI"/>
</dbReference>
<keyword evidence="10 13" id="KW-0472">Membrane</keyword>
<feature type="transmembrane region" description="Helical" evidence="14">
    <location>
        <begin position="44"/>
        <end position="63"/>
    </location>
</feature>
<evidence type="ECO:0000256" key="4">
    <source>
        <dbReference type="ARBA" id="ARBA00016084"/>
    </source>
</evidence>
<feature type="transmembrane region" description="Helical" evidence="14">
    <location>
        <begin position="75"/>
        <end position="96"/>
    </location>
</feature>
<dbReference type="Proteomes" id="UP000530654">
    <property type="component" value="Unassembled WGS sequence"/>
</dbReference>
<sequence>MLFSSPVFLSFFLPLSIAAYFLLPFRSIALLVLSLAFYAWGEPVVVWLLVAVIVVNYGLGLLIDSGVGGSRRLWLIVGLTANLLVLIIFKYSAFLAMNLNAGLVALGIDPVTVPHLPLPLGVSFFTFQAISYLVDIYRGDAHAERNIIRMGVFKAFFPQLIAGPIVRYREIAGELKNRKVSADDFMIGMERFTIGLGKKLLIADPLSIAVDSIFATSPDLLPAPLAWMGIVSFGLQIYFDFSGYSDMAIGLARMFGFHFPENFDLPYDSTSVQEFWRRWHMTLSRWFRDYLYIPLGGNRRGAFRTSLNLWIVFATTGLWHGASWTFLIWGLWHGGLLTLERSSFGRLMETMPTVVRRTYLLIAVLLGWVWFRAQSLDDAIGYFHALFFGGFSGGLAGILRVYNPALLLALVAGLVFAFASASWMSRLLAYRPQGDGLPKHILQDITRTIAVFAVATVALSASAASTLQAFLYFRF</sequence>
<evidence type="ECO:0000256" key="3">
    <source>
        <dbReference type="ARBA" id="ARBA00010323"/>
    </source>
</evidence>
<keyword evidence="6 13" id="KW-0808">Transferase</keyword>
<comment type="caution">
    <text evidence="15">The sequence shown here is derived from an EMBL/GenBank/DDBJ whole genome shotgun (WGS) entry which is preliminary data.</text>
</comment>
<keyword evidence="8" id="KW-0016">Alginate biosynthesis</keyword>
<dbReference type="AlphaFoldDB" id="A0A7Y2W620"/>
<comment type="similarity">
    <text evidence="3 13">Belongs to the membrane-bound acyltransferase family.</text>
</comment>
<evidence type="ECO:0000313" key="16">
    <source>
        <dbReference type="Proteomes" id="UP000530654"/>
    </source>
</evidence>
<evidence type="ECO:0000256" key="11">
    <source>
        <dbReference type="ARBA" id="ARBA00023315"/>
    </source>
</evidence>
<protein>
    <recommendedName>
        <fullName evidence="4">Probable alginate O-acetylase AlgI</fullName>
    </recommendedName>
    <alternativeName>
        <fullName evidence="12">Alginate biosynthesis protein AlgI</fullName>
    </alternativeName>
</protein>
<evidence type="ECO:0000256" key="13">
    <source>
        <dbReference type="PIRNR" id="PIRNR016636"/>
    </source>
</evidence>
<proteinExistence type="inferred from homology"/>